<gene>
    <name evidence="2" type="ORF">FSP39_006282</name>
</gene>
<dbReference type="EMBL" id="VSWD01000005">
    <property type="protein sequence ID" value="KAK3101778.1"/>
    <property type="molecule type" value="Genomic_DNA"/>
</dbReference>
<evidence type="ECO:0008006" key="4">
    <source>
        <dbReference type="Google" id="ProtNLM"/>
    </source>
</evidence>
<evidence type="ECO:0000256" key="1">
    <source>
        <dbReference type="SAM" id="MobiDB-lite"/>
    </source>
</evidence>
<dbReference type="InterPro" id="IPR027417">
    <property type="entry name" value="P-loop_NTPase"/>
</dbReference>
<sequence>MLRLIAFENLINFKERQRLEFQDGVNFLVGANSTGKSSILELIRRCHSVKLNDSITNLLDDGKPGYVISRYEGLSDIFEEDGKGKMDMRTALICSFQERKEGIMSIYKCSCFKGIANRGLYIAASQYEKKVLENEKERMTRRFSLQLVTEDWIEDFIDDYLPKTTYEKQKSDRNNHGERENENKVNEGQENDLKLESFFNESETQADDKSHFDENDTQENVTQQDTIKTDRTTPNKGTEYAFLAKVKAILGQSEPIEKMDEETSEIILEKLQSSFAHVFPVRSIGPLQWINGNNVVEQDTTKTYKTSHKRAKILMELLPPEERMGPQTETGCQSIEHRNIHIEKEQSFFKRVTYPLEYKFRKDTKEEKILVDHENDPGSSQRKFELLKAPEGIIEAKQVTLIFSHKKFKTICYEDIERGMHNQMIENLNNFVLKEIKEKTVIIVTHNPSLINRWALGRIHVCTRTELSKGKFVNIVRKIPDKYAIKYGVQHEMKKVLFSARVLLVEGPSDLNVLRALFDYILSKKEKLNLLVGRLKNDSKSENSSFSDEEFSDHILRVLCSVQCVSVTGVGNFGNAKKFCKDVNITFKILTDYDYICQQRKQWEEEMKSFMVPQQTTRGELSVGRWVRFFMLNLCFHAIVGFYCPFCISCCYNIIDCDLLQLMLQPSVVDYPLPSFKTERNTLMWKSGTIEDALRTDCPLKISKLLGLKDITKCTGKEWEGKKGYKDKLKKKINNELSNNNYDDLFDELFNRIENNGESEFLEFFKFISDQD</sequence>
<accession>A0AA89C6R4</accession>
<evidence type="ECO:0000313" key="2">
    <source>
        <dbReference type="EMBL" id="KAK3101778.1"/>
    </source>
</evidence>
<protein>
    <recommendedName>
        <fullName evidence="4">AAA domain-containing protein</fullName>
    </recommendedName>
</protein>
<evidence type="ECO:0000313" key="3">
    <source>
        <dbReference type="Proteomes" id="UP001186944"/>
    </source>
</evidence>
<reference evidence="2" key="1">
    <citation type="submission" date="2019-08" db="EMBL/GenBank/DDBJ databases">
        <title>The improved chromosome-level genome for the pearl oyster Pinctada fucata martensii using PacBio sequencing and Hi-C.</title>
        <authorList>
            <person name="Zheng Z."/>
        </authorList>
    </citation>
    <scope>NUCLEOTIDE SEQUENCE</scope>
    <source>
        <strain evidence="2">ZZ-2019</strain>
        <tissue evidence="2">Adductor muscle</tissue>
    </source>
</reference>
<feature type="region of interest" description="Disordered" evidence="1">
    <location>
        <begin position="167"/>
        <end position="191"/>
    </location>
</feature>
<dbReference type="Gene3D" id="3.40.50.300">
    <property type="entry name" value="P-loop containing nucleotide triphosphate hydrolases"/>
    <property type="match status" value="1"/>
</dbReference>
<keyword evidence="3" id="KW-1185">Reference proteome</keyword>
<name>A0AA89C6R4_PINIB</name>
<feature type="region of interest" description="Disordered" evidence="1">
    <location>
        <begin position="204"/>
        <end position="234"/>
    </location>
</feature>
<dbReference type="AlphaFoldDB" id="A0AA89C6R4"/>
<proteinExistence type="predicted"/>
<organism evidence="2 3">
    <name type="scientific">Pinctada imbricata</name>
    <name type="common">Atlantic pearl-oyster</name>
    <name type="synonym">Pinctada martensii</name>
    <dbReference type="NCBI Taxonomy" id="66713"/>
    <lineage>
        <taxon>Eukaryota</taxon>
        <taxon>Metazoa</taxon>
        <taxon>Spiralia</taxon>
        <taxon>Lophotrochozoa</taxon>
        <taxon>Mollusca</taxon>
        <taxon>Bivalvia</taxon>
        <taxon>Autobranchia</taxon>
        <taxon>Pteriomorphia</taxon>
        <taxon>Pterioida</taxon>
        <taxon>Pterioidea</taxon>
        <taxon>Pteriidae</taxon>
        <taxon>Pinctada</taxon>
    </lineage>
</organism>
<dbReference type="SUPFAM" id="SSF52540">
    <property type="entry name" value="P-loop containing nucleoside triphosphate hydrolases"/>
    <property type="match status" value="1"/>
</dbReference>
<dbReference type="Proteomes" id="UP001186944">
    <property type="component" value="Unassembled WGS sequence"/>
</dbReference>
<comment type="caution">
    <text evidence="2">The sequence shown here is derived from an EMBL/GenBank/DDBJ whole genome shotgun (WGS) entry which is preliminary data.</text>
</comment>